<evidence type="ECO:0000256" key="9">
    <source>
        <dbReference type="ARBA" id="ARBA00023136"/>
    </source>
</evidence>
<dbReference type="PROSITE" id="PS00211">
    <property type="entry name" value="ABC_TRANSPORTER_1"/>
    <property type="match status" value="1"/>
</dbReference>
<dbReference type="Proteomes" id="UP000012063">
    <property type="component" value="Unassembled WGS sequence"/>
</dbReference>
<evidence type="ECO:0000256" key="2">
    <source>
        <dbReference type="ARBA" id="ARBA00022448"/>
    </source>
</evidence>
<comment type="subcellular location">
    <subcellularLocation>
        <location evidence="1">Cell membrane</location>
        <topology evidence="1">Peripheral membrane protein</topology>
    </subcellularLocation>
</comment>
<dbReference type="FunFam" id="3.40.50.300:FF:000127">
    <property type="entry name" value="Ribose import ATP-binding protein RbsA"/>
    <property type="match status" value="1"/>
</dbReference>
<keyword evidence="8" id="KW-1278">Translocase</keyword>
<keyword evidence="6" id="KW-0547">Nucleotide-binding</keyword>
<dbReference type="SMART" id="SM00382">
    <property type="entry name" value="AAA"/>
    <property type="match status" value="2"/>
</dbReference>
<dbReference type="InterPro" id="IPR017871">
    <property type="entry name" value="ABC_transporter-like_CS"/>
</dbReference>
<dbReference type="InterPro" id="IPR003439">
    <property type="entry name" value="ABC_transporter-like_ATP-bd"/>
</dbReference>
<keyword evidence="12" id="KW-1185">Reference proteome</keyword>
<proteinExistence type="predicted"/>
<evidence type="ECO:0000259" key="10">
    <source>
        <dbReference type="PROSITE" id="PS50893"/>
    </source>
</evidence>
<gene>
    <name evidence="11" type="ORF">HSACCH_00780</name>
</gene>
<feature type="domain" description="ABC transporter" evidence="10">
    <location>
        <begin position="253"/>
        <end position="496"/>
    </location>
</feature>
<evidence type="ECO:0000313" key="12">
    <source>
        <dbReference type="Proteomes" id="UP000012063"/>
    </source>
</evidence>
<reference evidence="12" key="1">
    <citation type="journal article" date="2013" name="Genome Announc.">
        <title>Genome Sequence of Halanaerobium saccharolyticum subsp. saccharolyticum Strain DSM 6643T, a Halophilic Hydrogen-Producing Bacterium.</title>
        <authorList>
            <person name="Kivisto A."/>
            <person name="Larjo A."/>
            <person name="Ciranna A."/>
            <person name="Santala V."/>
            <person name="Roos C."/>
            <person name="Karp M."/>
        </authorList>
    </citation>
    <scope>NUCLEOTIDE SEQUENCE [LARGE SCALE GENOMIC DNA]</scope>
    <source>
        <strain evidence="12">DSM 6643</strain>
    </source>
</reference>
<keyword evidence="7 11" id="KW-0067">ATP-binding</keyword>
<protein>
    <submittedName>
        <fullName evidence="11">Ribose ABC transport system, ATP-binding protein RbsA (TC 3.A.1.2.1)</fullName>
    </submittedName>
</protein>
<dbReference type="AlphaFoldDB" id="M5DZD2"/>
<dbReference type="CDD" id="cd03215">
    <property type="entry name" value="ABC_Carb_Monos_II"/>
    <property type="match status" value="1"/>
</dbReference>
<dbReference type="InterPro" id="IPR003593">
    <property type="entry name" value="AAA+_ATPase"/>
</dbReference>
<dbReference type="InterPro" id="IPR027417">
    <property type="entry name" value="P-loop_NTPase"/>
</dbReference>
<evidence type="ECO:0000256" key="8">
    <source>
        <dbReference type="ARBA" id="ARBA00022967"/>
    </source>
</evidence>
<dbReference type="InParanoid" id="M5DZD2"/>
<dbReference type="GO" id="GO:0005524">
    <property type="term" value="F:ATP binding"/>
    <property type="evidence" value="ECO:0007669"/>
    <property type="project" value="UniProtKB-KW"/>
</dbReference>
<organism evidence="11 12">
    <name type="scientific">Halanaerobium saccharolyticum subsp. saccharolyticum DSM 6643</name>
    <dbReference type="NCBI Taxonomy" id="1293054"/>
    <lineage>
        <taxon>Bacteria</taxon>
        <taxon>Bacillati</taxon>
        <taxon>Bacillota</taxon>
        <taxon>Clostridia</taxon>
        <taxon>Halanaerobiales</taxon>
        <taxon>Halanaerobiaceae</taxon>
        <taxon>Halanaerobium</taxon>
    </lineage>
</organism>
<evidence type="ECO:0000256" key="7">
    <source>
        <dbReference type="ARBA" id="ARBA00022840"/>
    </source>
</evidence>
<dbReference type="SUPFAM" id="SSF52540">
    <property type="entry name" value="P-loop containing nucleoside triphosphate hydrolases"/>
    <property type="match status" value="2"/>
</dbReference>
<evidence type="ECO:0000256" key="1">
    <source>
        <dbReference type="ARBA" id="ARBA00004202"/>
    </source>
</evidence>
<keyword evidence="3" id="KW-1003">Cell membrane</keyword>
<dbReference type="CDD" id="cd03216">
    <property type="entry name" value="ABC_Carb_Monos_I"/>
    <property type="match status" value="1"/>
</dbReference>
<keyword evidence="2" id="KW-0813">Transport</keyword>
<accession>M5DZD2</accession>
<evidence type="ECO:0000256" key="3">
    <source>
        <dbReference type="ARBA" id="ARBA00022475"/>
    </source>
</evidence>
<dbReference type="GO" id="GO:0016887">
    <property type="term" value="F:ATP hydrolysis activity"/>
    <property type="evidence" value="ECO:0007669"/>
    <property type="project" value="InterPro"/>
</dbReference>
<dbReference type="PANTHER" id="PTHR43790">
    <property type="entry name" value="CARBOHYDRATE TRANSPORT ATP-BINDING PROTEIN MG119-RELATED"/>
    <property type="match status" value="1"/>
</dbReference>
<evidence type="ECO:0000256" key="6">
    <source>
        <dbReference type="ARBA" id="ARBA00022741"/>
    </source>
</evidence>
<comment type="caution">
    <text evidence="11">The sequence shown here is derived from an EMBL/GenBank/DDBJ whole genome shotgun (WGS) entry which is preliminary data.</text>
</comment>
<evidence type="ECO:0000313" key="11">
    <source>
        <dbReference type="EMBL" id="CCU78640.1"/>
    </source>
</evidence>
<dbReference type="PROSITE" id="PS50893">
    <property type="entry name" value="ABC_TRANSPORTER_2"/>
    <property type="match status" value="2"/>
</dbReference>
<keyword evidence="5" id="KW-0677">Repeat</keyword>
<sequence length="499" mass="55828">MSQLLEMKNITKIFPGVKALDKVNLNLRSGKTHILLGENGAGKSTLIKVLSGAHQPESGEIYINGEKAVIASPSDAFKYGISVIYQEFQLAPNLTIYENIFLGRELTNSFNFINKRKSIVKTKEMMDFVGLDITPGTLVKDLTIAEKQMVEITKALVFDSDIIVFDEPTATLTDKETKRLFEIIHQLEEEGIGIIYISHRLEEFKEVGEKCTILRDGKYIDTVELKETSKEELVNLMTGRKINRDKKRCDICSPDKIVLKVENLNYKDKVKGVSFHLCEKEILGVSGLVGAGRTELVKTLIGEYSKDSGKTYLNSQEIEFKSPADAIKNNLFYLSEDRKDEGLFLGHSIRNNITISSLKRVTNKGVLKRKHEEQICDDLIKNLNIKTPNMHTEALTLSGGNQQKVVIAKGLCRQAQIYIFDEPTRGIDVGAKEEIYEIMDQLIQDGSSIIMISSDLPELLRISDRIMVMADGSLVDTFKNTKNLSQQKILSAAVGGGKK</sequence>
<dbReference type="STRING" id="1293054.HSACCH_00780"/>
<dbReference type="Pfam" id="PF00005">
    <property type="entry name" value="ABC_tran"/>
    <property type="match status" value="2"/>
</dbReference>
<dbReference type="PANTHER" id="PTHR43790:SF3">
    <property type="entry name" value="D-ALLOSE IMPORT ATP-BINDING PROTEIN ALSA-RELATED"/>
    <property type="match status" value="1"/>
</dbReference>
<dbReference type="eggNOG" id="COG1129">
    <property type="taxonomic scope" value="Bacteria"/>
</dbReference>
<dbReference type="EMBL" id="CAUI01000005">
    <property type="protein sequence ID" value="CCU78640.1"/>
    <property type="molecule type" value="Genomic_DNA"/>
</dbReference>
<feature type="domain" description="ABC transporter" evidence="10">
    <location>
        <begin position="5"/>
        <end position="241"/>
    </location>
</feature>
<keyword evidence="4" id="KW-0762">Sugar transport</keyword>
<evidence type="ECO:0000256" key="5">
    <source>
        <dbReference type="ARBA" id="ARBA00022737"/>
    </source>
</evidence>
<dbReference type="InterPro" id="IPR050107">
    <property type="entry name" value="ABC_carbohydrate_import_ATPase"/>
</dbReference>
<evidence type="ECO:0000256" key="4">
    <source>
        <dbReference type="ARBA" id="ARBA00022597"/>
    </source>
</evidence>
<keyword evidence="9" id="KW-0472">Membrane</keyword>
<dbReference type="RefSeq" id="WP_005487997.1">
    <property type="nucleotide sequence ID" value="NZ_CAUI01000005.1"/>
</dbReference>
<name>M5DZD2_9FIRM</name>
<dbReference type="Gene3D" id="3.40.50.300">
    <property type="entry name" value="P-loop containing nucleotide triphosphate hydrolases"/>
    <property type="match status" value="2"/>
</dbReference>
<dbReference type="GO" id="GO:0005886">
    <property type="term" value="C:plasma membrane"/>
    <property type="evidence" value="ECO:0007669"/>
    <property type="project" value="UniProtKB-SubCell"/>
</dbReference>